<evidence type="ECO:0000313" key="4">
    <source>
        <dbReference type="Proteomes" id="UP001165396"/>
    </source>
</evidence>
<dbReference type="InterPro" id="IPR036291">
    <property type="entry name" value="NAD(P)-bd_dom_sf"/>
</dbReference>
<sequence length="330" mass="34123">MRAITYDRFGPAADALSLTDMPKPQPAAGEVLVNLAFSGVNPSDVKARGGTRPGVTKPPFPQIIPHSDGAGTISAVGKGVDPGRIGQRVWIWNGQWQRAFGTCAEQIAVPSDQAVELPDGTDMQTGASLGIPGLTACHAVFGGGDVRGKTVLVQGGAGTVGLLAVQLARWGGAHVIASARGAGADHARAAGASAVVDFTEADLANKVLAANDVKLIDRIIEPEFGVNIATDIALVAQNGTIAAYGSAAQPKAEFNFLELMFKAATVDAILIYLLPLEQRRQIIERLHAALIDGALTIPVETVYPLSDTAKAHQAVEAGARHGAILVEVGK</sequence>
<evidence type="ECO:0000259" key="2">
    <source>
        <dbReference type="SMART" id="SM00829"/>
    </source>
</evidence>
<dbReference type="SUPFAM" id="SSF51735">
    <property type="entry name" value="NAD(P)-binding Rossmann-fold domains"/>
    <property type="match status" value="1"/>
</dbReference>
<dbReference type="PANTHER" id="PTHR44154:SF1">
    <property type="entry name" value="QUINONE OXIDOREDUCTASE"/>
    <property type="match status" value="1"/>
</dbReference>
<dbReference type="SMART" id="SM00829">
    <property type="entry name" value="PKS_ER"/>
    <property type="match status" value="1"/>
</dbReference>
<dbReference type="Gene3D" id="3.90.180.10">
    <property type="entry name" value="Medium-chain alcohol dehydrogenases, catalytic domain"/>
    <property type="match status" value="1"/>
</dbReference>
<evidence type="ECO:0000313" key="3">
    <source>
        <dbReference type="EMBL" id="MCR8827795.1"/>
    </source>
</evidence>
<protein>
    <submittedName>
        <fullName evidence="3">NADPH:quinone reductase</fullName>
    </submittedName>
</protein>
<dbReference type="InterPro" id="IPR011032">
    <property type="entry name" value="GroES-like_sf"/>
</dbReference>
<dbReference type="Gene3D" id="3.40.50.720">
    <property type="entry name" value="NAD(P)-binding Rossmann-like Domain"/>
    <property type="match status" value="1"/>
</dbReference>
<name>A0ABT1Z3U3_9RHOB</name>
<dbReference type="Pfam" id="PF00107">
    <property type="entry name" value="ADH_zinc_N"/>
    <property type="match status" value="1"/>
</dbReference>
<dbReference type="InterPro" id="IPR020843">
    <property type="entry name" value="ER"/>
</dbReference>
<keyword evidence="4" id="KW-1185">Reference proteome</keyword>
<dbReference type="InterPro" id="IPR051603">
    <property type="entry name" value="Zinc-ADH_QOR/CCCR"/>
</dbReference>
<organism evidence="3 4">
    <name type="scientific">Pseudosulfitobacter koreensis</name>
    <dbReference type="NCBI Taxonomy" id="2968472"/>
    <lineage>
        <taxon>Bacteria</taxon>
        <taxon>Pseudomonadati</taxon>
        <taxon>Pseudomonadota</taxon>
        <taxon>Alphaproteobacteria</taxon>
        <taxon>Rhodobacterales</taxon>
        <taxon>Roseobacteraceae</taxon>
        <taxon>Pseudosulfitobacter</taxon>
    </lineage>
</organism>
<proteinExistence type="predicted"/>
<dbReference type="InterPro" id="IPR013149">
    <property type="entry name" value="ADH-like_C"/>
</dbReference>
<dbReference type="EMBL" id="JANKJG010000012">
    <property type="protein sequence ID" value="MCR8827795.1"/>
    <property type="molecule type" value="Genomic_DNA"/>
</dbReference>
<feature type="domain" description="Enoyl reductase (ER)" evidence="2">
    <location>
        <begin position="12"/>
        <end position="326"/>
    </location>
</feature>
<dbReference type="RefSeq" id="WP_258295567.1">
    <property type="nucleotide sequence ID" value="NZ_JANKJG010000012.1"/>
</dbReference>
<gene>
    <name evidence="3" type="ORF">NTA49_14735</name>
</gene>
<dbReference type="InterPro" id="IPR013154">
    <property type="entry name" value="ADH-like_N"/>
</dbReference>
<evidence type="ECO:0000256" key="1">
    <source>
        <dbReference type="ARBA" id="ARBA00022857"/>
    </source>
</evidence>
<reference evidence="3" key="1">
    <citation type="submission" date="2022-07" db="EMBL/GenBank/DDBJ databases">
        <title>Pseudosulfitobacter sp. strain AP-MA-4, whole genome sequence.</title>
        <authorList>
            <person name="Jiang Y."/>
        </authorList>
    </citation>
    <scope>NUCLEOTIDE SEQUENCE</scope>
    <source>
        <strain evidence="3">AP-MA-4</strain>
    </source>
</reference>
<accession>A0ABT1Z3U3</accession>
<dbReference type="Proteomes" id="UP001165396">
    <property type="component" value="Unassembled WGS sequence"/>
</dbReference>
<dbReference type="SUPFAM" id="SSF50129">
    <property type="entry name" value="GroES-like"/>
    <property type="match status" value="1"/>
</dbReference>
<dbReference type="PANTHER" id="PTHR44154">
    <property type="entry name" value="QUINONE OXIDOREDUCTASE"/>
    <property type="match status" value="1"/>
</dbReference>
<dbReference type="Pfam" id="PF08240">
    <property type="entry name" value="ADH_N"/>
    <property type="match status" value="1"/>
</dbReference>
<dbReference type="CDD" id="cd08253">
    <property type="entry name" value="zeta_crystallin"/>
    <property type="match status" value="1"/>
</dbReference>
<keyword evidence="1" id="KW-0521">NADP</keyword>
<comment type="caution">
    <text evidence="3">The sequence shown here is derived from an EMBL/GenBank/DDBJ whole genome shotgun (WGS) entry which is preliminary data.</text>
</comment>